<sequence length="111" mass="13538">MNSKNTTWTKKELQIYILLLCANADSEETEEELQLIKSKTDAETFERMHKEFHEDSEDERFDKIDTNVQLHDYSNMELSEFRKEMYEIFLTDKKYLLMERNLDRILDNILY</sequence>
<organism evidence="1 2">
    <name type="scientific">Formosa maritima</name>
    <dbReference type="NCBI Taxonomy" id="2592046"/>
    <lineage>
        <taxon>Bacteria</taxon>
        <taxon>Pseudomonadati</taxon>
        <taxon>Bacteroidota</taxon>
        <taxon>Flavobacteriia</taxon>
        <taxon>Flavobacteriales</taxon>
        <taxon>Flavobacteriaceae</taxon>
        <taxon>Formosa</taxon>
    </lineage>
</organism>
<protein>
    <recommendedName>
        <fullName evidence="3">TerB family tellurite resistance protein</fullName>
    </recommendedName>
</protein>
<dbReference type="OrthoDB" id="9770030at2"/>
<evidence type="ECO:0000313" key="1">
    <source>
        <dbReference type="EMBL" id="TYA57502.1"/>
    </source>
</evidence>
<proteinExistence type="predicted"/>
<evidence type="ECO:0000313" key="2">
    <source>
        <dbReference type="Proteomes" id="UP000324550"/>
    </source>
</evidence>
<evidence type="ECO:0008006" key="3">
    <source>
        <dbReference type="Google" id="ProtNLM"/>
    </source>
</evidence>
<accession>A0A5D0GJ30</accession>
<reference evidence="1 2" key="1">
    <citation type="submission" date="2019-08" db="EMBL/GenBank/DDBJ databases">
        <title>Formosa sediminis sp. nov., isolated from marine sediment.</title>
        <authorList>
            <person name="Cao W.R."/>
        </authorList>
    </citation>
    <scope>NUCLEOTIDE SEQUENCE [LARGE SCALE GENOMIC DNA]</scope>
    <source>
        <strain evidence="1 2">1494</strain>
    </source>
</reference>
<name>A0A5D0GJ30_9FLAO</name>
<dbReference type="EMBL" id="VSFC01000022">
    <property type="protein sequence ID" value="TYA57502.1"/>
    <property type="molecule type" value="Genomic_DNA"/>
</dbReference>
<dbReference type="AlphaFoldDB" id="A0A5D0GJ30"/>
<keyword evidence="2" id="KW-1185">Reference proteome</keyword>
<gene>
    <name evidence="1" type="ORF">FVF61_04550</name>
</gene>
<dbReference type="RefSeq" id="WP_148453829.1">
    <property type="nucleotide sequence ID" value="NZ_VSFC01000022.1"/>
</dbReference>
<comment type="caution">
    <text evidence="1">The sequence shown here is derived from an EMBL/GenBank/DDBJ whole genome shotgun (WGS) entry which is preliminary data.</text>
</comment>
<dbReference type="Proteomes" id="UP000324550">
    <property type="component" value="Unassembled WGS sequence"/>
</dbReference>